<evidence type="ECO:0000256" key="1">
    <source>
        <dbReference type="SAM" id="MobiDB-lite"/>
    </source>
</evidence>
<feature type="compositionally biased region" description="Basic and acidic residues" evidence="1">
    <location>
        <begin position="88"/>
        <end position="107"/>
    </location>
</feature>
<reference evidence="2" key="3">
    <citation type="submission" date="2024-01" db="EMBL/GenBank/DDBJ databases">
        <authorList>
            <person name="Coelho M.A."/>
            <person name="David-Palma M."/>
            <person name="Shea T."/>
            <person name="Sun S."/>
            <person name="Cuomo C.A."/>
            <person name="Heitman J."/>
        </authorList>
    </citation>
    <scope>NUCLEOTIDE SEQUENCE</scope>
    <source>
        <strain evidence="2">CBS 7841</strain>
    </source>
</reference>
<gene>
    <name evidence="2" type="ORF">L203_105671</name>
</gene>
<feature type="region of interest" description="Disordered" evidence="1">
    <location>
        <begin position="1"/>
        <end position="67"/>
    </location>
</feature>
<proteinExistence type="predicted"/>
<protein>
    <submittedName>
        <fullName evidence="2">Uncharacterized protein</fullName>
    </submittedName>
</protein>
<accession>A0A1E3IF78</accession>
<dbReference type="EMBL" id="CP143790">
    <property type="protein sequence ID" value="WVN90435.1"/>
    <property type="molecule type" value="Genomic_DNA"/>
</dbReference>
<feature type="compositionally biased region" description="Basic and acidic residues" evidence="1">
    <location>
        <begin position="47"/>
        <end position="65"/>
    </location>
</feature>
<evidence type="ECO:0000313" key="3">
    <source>
        <dbReference type="Proteomes" id="UP000094043"/>
    </source>
</evidence>
<keyword evidence="3" id="KW-1185">Reference proteome</keyword>
<organism evidence="2 3">
    <name type="scientific">Cryptococcus depauperatus CBS 7841</name>
    <dbReference type="NCBI Taxonomy" id="1295531"/>
    <lineage>
        <taxon>Eukaryota</taxon>
        <taxon>Fungi</taxon>
        <taxon>Dikarya</taxon>
        <taxon>Basidiomycota</taxon>
        <taxon>Agaricomycotina</taxon>
        <taxon>Tremellomycetes</taxon>
        <taxon>Tremellales</taxon>
        <taxon>Cryptococcaceae</taxon>
        <taxon>Cryptococcus</taxon>
    </lineage>
</organism>
<reference evidence="2" key="1">
    <citation type="submission" date="2016-06" db="EMBL/GenBank/DDBJ databases">
        <authorList>
            <person name="Cuomo C."/>
            <person name="Litvintseva A."/>
            <person name="Heitman J."/>
            <person name="Chen Y."/>
            <person name="Sun S."/>
            <person name="Springer D."/>
            <person name="Dromer F."/>
            <person name="Young S."/>
            <person name="Zeng Q."/>
            <person name="Chapman S."/>
            <person name="Gujja S."/>
            <person name="Saif S."/>
            <person name="Birren B."/>
        </authorList>
    </citation>
    <scope>NUCLEOTIDE SEQUENCE</scope>
    <source>
        <strain evidence="2">CBS 7841</strain>
    </source>
</reference>
<feature type="compositionally biased region" description="Polar residues" evidence="1">
    <location>
        <begin position="33"/>
        <end position="42"/>
    </location>
</feature>
<dbReference type="VEuPathDB" id="FungiDB:L203_03546"/>
<dbReference type="RefSeq" id="XP_066071135.1">
    <property type="nucleotide sequence ID" value="XM_066215038.1"/>
</dbReference>
<dbReference type="KEGG" id="cdep:91089880"/>
<dbReference type="AlphaFoldDB" id="A0A1E3IF78"/>
<evidence type="ECO:0000313" key="2">
    <source>
        <dbReference type="EMBL" id="WVN90435.1"/>
    </source>
</evidence>
<feature type="region of interest" description="Disordered" evidence="1">
    <location>
        <begin position="88"/>
        <end position="138"/>
    </location>
</feature>
<reference evidence="2" key="2">
    <citation type="journal article" date="2022" name="Elife">
        <title>Obligate sexual reproduction of a homothallic fungus closely related to the Cryptococcus pathogenic species complex.</title>
        <authorList>
            <person name="Passer A.R."/>
            <person name="Clancey S.A."/>
            <person name="Shea T."/>
            <person name="David-Palma M."/>
            <person name="Averette A.F."/>
            <person name="Boekhout T."/>
            <person name="Porcel B.M."/>
            <person name="Nowrousian M."/>
            <person name="Cuomo C.A."/>
            <person name="Sun S."/>
            <person name="Heitman J."/>
            <person name="Coelho M.A."/>
        </authorList>
    </citation>
    <scope>NUCLEOTIDE SEQUENCE</scope>
    <source>
        <strain evidence="2">CBS 7841</strain>
    </source>
</reference>
<sequence>MTATCPMTPRKDVYNGSYHHQASPMGDSEDGDGSSTVNSSPIMSRHGLKESQLDDSEDHISSKMLEKKKRKYSQELYKWTREMLAHARQDIERRSSESSDETSRSHSESSSMSVGPDSAQPKRHPSDVDKVGAVRTCH</sequence>
<dbReference type="GeneID" id="91089880"/>
<name>A0A1E3IF78_9TREE</name>
<dbReference type="Proteomes" id="UP000094043">
    <property type="component" value="Chromosome 7"/>
</dbReference>